<dbReference type="Proteomes" id="UP000729402">
    <property type="component" value="Unassembled WGS sequence"/>
</dbReference>
<protein>
    <recommendedName>
        <fullName evidence="2">Protein kinase domain-containing protein</fullName>
    </recommendedName>
</protein>
<evidence type="ECO:0000313" key="3">
    <source>
        <dbReference type="EMBL" id="KAG8054310.1"/>
    </source>
</evidence>
<gene>
    <name evidence="3" type="ORF">GUJ93_ZPchr0001g32045</name>
</gene>
<dbReference type="AlphaFoldDB" id="A0A8J5S3R0"/>
<dbReference type="InterPro" id="IPR004147">
    <property type="entry name" value="ABC1_dom"/>
</dbReference>
<proteinExistence type="predicted"/>
<dbReference type="InterPro" id="IPR000719">
    <property type="entry name" value="Prot_kinase_dom"/>
</dbReference>
<evidence type="ECO:0000256" key="1">
    <source>
        <dbReference type="SAM" id="MobiDB-lite"/>
    </source>
</evidence>
<accession>A0A8J5S3R0</accession>
<sequence>MTRGRREPQIAPRLASPRPQIPSVFITITVAPAAMTEASNPDELRQREATSSSRLPAARSLARERVMPLALAQLQDLGDRLSDRLRPWSRSAQFWVRAVDIYTSYKVCQLRAGFAKDEEEREAMWEQQHELGAQKMYSLCSELGGFFLKAAQILGKPDLAPTAWVKRLVTLCDKAPTTPIDVVRDVVEKQFGKSFDEIFGFFDVEPVGSASIAQVHRARLKLSNTDVAVKVQHPGAEKLMMVDIQNMQAFALFLQKHDINFDLFSTTKEMEKQICYEFDFVREAKAMERIREFLRLTNKKPPVIVPRVIPGMVSREVLVMEFIEGTPIMNLGNEMAKRGIDPGGKIATMAKQNILRDLTLAYGQMILKDGFFHADPHPGNILICKNTEVALLDYGQVKAMPEDLRLAYANLVIAMADDDCLRTKESFRDIGIETWSIADNELEELFQLSLRMFDTRLPPGVTVMSPFSEDSSLNKIGVQSFPEELFSVLRTIHLLRGLTVGMGLTFSCAQQWKPIAEEALFKSGKLKAARSRRSRRSFVRRLFC</sequence>
<dbReference type="PROSITE" id="PS50011">
    <property type="entry name" value="PROTEIN_KINASE_DOM"/>
    <property type="match status" value="1"/>
</dbReference>
<reference evidence="3" key="1">
    <citation type="journal article" date="2021" name="bioRxiv">
        <title>Whole Genome Assembly and Annotation of Northern Wild Rice, Zizania palustris L., Supports a Whole Genome Duplication in the Zizania Genus.</title>
        <authorList>
            <person name="Haas M."/>
            <person name="Kono T."/>
            <person name="Macchietto M."/>
            <person name="Millas R."/>
            <person name="McGilp L."/>
            <person name="Shao M."/>
            <person name="Duquette J."/>
            <person name="Hirsch C.N."/>
            <person name="Kimball J."/>
        </authorList>
    </citation>
    <scope>NUCLEOTIDE SEQUENCE</scope>
    <source>
        <tissue evidence="3">Fresh leaf tissue</tissue>
    </source>
</reference>
<evidence type="ECO:0000313" key="4">
    <source>
        <dbReference type="Proteomes" id="UP000729402"/>
    </source>
</evidence>
<organism evidence="3 4">
    <name type="scientific">Zizania palustris</name>
    <name type="common">Northern wild rice</name>
    <dbReference type="NCBI Taxonomy" id="103762"/>
    <lineage>
        <taxon>Eukaryota</taxon>
        <taxon>Viridiplantae</taxon>
        <taxon>Streptophyta</taxon>
        <taxon>Embryophyta</taxon>
        <taxon>Tracheophyta</taxon>
        <taxon>Spermatophyta</taxon>
        <taxon>Magnoliopsida</taxon>
        <taxon>Liliopsida</taxon>
        <taxon>Poales</taxon>
        <taxon>Poaceae</taxon>
        <taxon>BOP clade</taxon>
        <taxon>Oryzoideae</taxon>
        <taxon>Oryzeae</taxon>
        <taxon>Zizaniinae</taxon>
        <taxon>Zizania</taxon>
    </lineage>
</organism>
<feature type="region of interest" description="Disordered" evidence="1">
    <location>
        <begin position="37"/>
        <end position="57"/>
    </location>
</feature>
<dbReference type="EMBL" id="JAAALK010000288">
    <property type="protein sequence ID" value="KAG8054310.1"/>
    <property type="molecule type" value="Genomic_DNA"/>
</dbReference>
<dbReference type="GO" id="GO:0004672">
    <property type="term" value="F:protein kinase activity"/>
    <property type="evidence" value="ECO:0007669"/>
    <property type="project" value="InterPro"/>
</dbReference>
<name>A0A8J5S3R0_ZIZPA</name>
<dbReference type="InterPro" id="IPR051130">
    <property type="entry name" value="Mito_struct-func_regulator"/>
</dbReference>
<dbReference type="OrthoDB" id="427480at2759"/>
<dbReference type="GO" id="GO:0005524">
    <property type="term" value="F:ATP binding"/>
    <property type="evidence" value="ECO:0007669"/>
    <property type="project" value="InterPro"/>
</dbReference>
<reference evidence="3" key="2">
    <citation type="submission" date="2021-02" db="EMBL/GenBank/DDBJ databases">
        <authorList>
            <person name="Kimball J.A."/>
            <person name="Haas M.W."/>
            <person name="Macchietto M."/>
            <person name="Kono T."/>
            <person name="Duquette J."/>
            <person name="Shao M."/>
        </authorList>
    </citation>
    <scope>NUCLEOTIDE SEQUENCE</scope>
    <source>
        <tissue evidence="3">Fresh leaf tissue</tissue>
    </source>
</reference>
<feature type="domain" description="Protein kinase" evidence="2">
    <location>
        <begin position="201"/>
        <end position="544"/>
    </location>
</feature>
<dbReference type="PANTHER" id="PTHR43173:SF12">
    <property type="entry name" value="PROTEIN KINASE SUPERFAMILY PROTEIN"/>
    <property type="match status" value="1"/>
</dbReference>
<evidence type="ECO:0000259" key="2">
    <source>
        <dbReference type="PROSITE" id="PS50011"/>
    </source>
</evidence>
<dbReference type="Pfam" id="PF03109">
    <property type="entry name" value="ABC1"/>
    <property type="match status" value="1"/>
</dbReference>
<comment type="caution">
    <text evidence="3">The sequence shown here is derived from an EMBL/GenBank/DDBJ whole genome shotgun (WGS) entry which is preliminary data.</text>
</comment>
<dbReference type="CDD" id="cd05121">
    <property type="entry name" value="ABC1_ADCK3-like"/>
    <property type="match status" value="1"/>
</dbReference>
<dbReference type="PANTHER" id="PTHR43173">
    <property type="entry name" value="ABC1 FAMILY PROTEIN"/>
    <property type="match status" value="1"/>
</dbReference>
<keyword evidence="4" id="KW-1185">Reference proteome</keyword>